<feature type="domain" description="PHD-type" evidence="8">
    <location>
        <begin position="312"/>
        <end position="361"/>
    </location>
</feature>
<keyword evidence="5" id="KW-0378">Hydrolase</keyword>
<evidence type="ECO:0000256" key="3">
    <source>
        <dbReference type="ARBA" id="ARBA00022723"/>
    </source>
</evidence>
<evidence type="ECO:0000313" key="9">
    <source>
        <dbReference type="EMBL" id="KAK3933151.1"/>
    </source>
</evidence>
<dbReference type="GO" id="GO:0008234">
    <property type="term" value="F:cysteine-type peptidase activity"/>
    <property type="evidence" value="ECO:0007669"/>
    <property type="project" value="InterPro"/>
</dbReference>
<comment type="caution">
    <text evidence="9">The sequence shown here is derived from an EMBL/GenBank/DDBJ whole genome shotgun (WGS) entry which is preliminary data.</text>
</comment>
<dbReference type="EMBL" id="JAHWGI010001443">
    <property type="protein sequence ID" value="KAK3933151.1"/>
    <property type="molecule type" value="Genomic_DNA"/>
</dbReference>
<name>A0AAE1IY44_9NEOP</name>
<dbReference type="SUPFAM" id="SSF54001">
    <property type="entry name" value="Cysteine proteinases"/>
    <property type="match status" value="1"/>
</dbReference>
<gene>
    <name evidence="9" type="ORF">KUF71_017412</name>
</gene>
<keyword evidence="6" id="KW-0862">Zinc</keyword>
<organism evidence="9 10">
    <name type="scientific">Frankliniella fusca</name>
    <dbReference type="NCBI Taxonomy" id="407009"/>
    <lineage>
        <taxon>Eukaryota</taxon>
        <taxon>Metazoa</taxon>
        <taxon>Ecdysozoa</taxon>
        <taxon>Arthropoda</taxon>
        <taxon>Hexapoda</taxon>
        <taxon>Insecta</taxon>
        <taxon>Pterygota</taxon>
        <taxon>Neoptera</taxon>
        <taxon>Paraneoptera</taxon>
        <taxon>Thysanoptera</taxon>
        <taxon>Terebrantia</taxon>
        <taxon>Thripoidea</taxon>
        <taxon>Thripidae</taxon>
        <taxon>Frankliniella</taxon>
    </lineage>
</organism>
<comment type="similarity">
    <text evidence="1">Belongs to the peptidase C48 family.</text>
</comment>
<dbReference type="PROSITE" id="PS01359">
    <property type="entry name" value="ZF_PHD_1"/>
    <property type="match status" value="1"/>
</dbReference>
<evidence type="ECO:0000313" key="10">
    <source>
        <dbReference type="Proteomes" id="UP001219518"/>
    </source>
</evidence>
<dbReference type="InterPro" id="IPR013083">
    <property type="entry name" value="Znf_RING/FYVE/PHD"/>
</dbReference>
<dbReference type="PANTHER" id="PTHR34718">
    <property type="entry name" value="PHD-TYPE DOMAIN-CONTAINING PROTEIN"/>
    <property type="match status" value="1"/>
</dbReference>
<dbReference type="Proteomes" id="UP001219518">
    <property type="component" value="Unassembled WGS sequence"/>
</dbReference>
<evidence type="ECO:0000256" key="7">
    <source>
        <dbReference type="PROSITE-ProRule" id="PRU00146"/>
    </source>
</evidence>
<dbReference type="SUPFAM" id="SSF57903">
    <property type="entry name" value="FYVE/PHD zinc finger"/>
    <property type="match status" value="1"/>
</dbReference>
<dbReference type="InterPro" id="IPR019787">
    <property type="entry name" value="Znf_PHD-finger"/>
</dbReference>
<dbReference type="PANTHER" id="PTHR34718:SF2">
    <property type="entry name" value="PHD-TYPE DOMAIN-CONTAINING PROTEIN"/>
    <property type="match status" value="1"/>
</dbReference>
<reference evidence="9" key="1">
    <citation type="submission" date="2021-07" db="EMBL/GenBank/DDBJ databases">
        <authorList>
            <person name="Catto M.A."/>
            <person name="Jacobson A."/>
            <person name="Kennedy G."/>
            <person name="Labadie P."/>
            <person name="Hunt B.G."/>
            <person name="Srinivasan R."/>
        </authorList>
    </citation>
    <scope>NUCLEOTIDE SEQUENCE</scope>
    <source>
        <strain evidence="9">PL_HMW_Pooled</strain>
        <tissue evidence="9">Head</tissue>
    </source>
</reference>
<sequence>MKSAVCSNCWKQVHFETCSLRHVMSLLTPSRIQPQQRDCATTASACYAGLLEKRATNVFVVFVHLLWTHKLTPSAIAVKSLYMSKTAPIKLEQWKKRISSVSFACNVLLRWFLGVSTAMRSEIQSRKMLSDEHMTRASAILSAQFSSKIDGLCAPLAVSYGNRVDSSNYYPTRSEQQDYVQIMNTGRKHCVTAIFPERCQKVVVLDSCRTLALSGHTKIQVAMIAREKGTTITVNRPACKQQNNAYDCGLFAIANAVEYCFASSTDFVDFNPSAMRDHLLKCFDAGSFTQFPRLNYSRMKKLKEDEITDSFDISCSCRLPNNFDVEMVVCDQCNEWFHVSCVGLTEEDKDEIWYCEECRDLLLFNDITA</sequence>
<evidence type="ECO:0000256" key="4">
    <source>
        <dbReference type="ARBA" id="ARBA00022771"/>
    </source>
</evidence>
<dbReference type="Pfam" id="PF00628">
    <property type="entry name" value="PHD"/>
    <property type="match status" value="1"/>
</dbReference>
<evidence type="ECO:0000256" key="2">
    <source>
        <dbReference type="ARBA" id="ARBA00022670"/>
    </source>
</evidence>
<keyword evidence="4 7" id="KW-0863">Zinc-finger</keyword>
<dbReference type="PROSITE" id="PS50016">
    <property type="entry name" value="ZF_PHD_2"/>
    <property type="match status" value="1"/>
</dbReference>
<dbReference type="Gene3D" id="3.30.40.10">
    <property type="entry name" value="Zinc/RING finger domain, C3HC4 (zinc finger)"/>
    <property type="match status" value="1"/>
</dbReference>
<keyword evidence="3" id="KW-0479">Metal-binding</keyword>
<proteinExistence type="inferred from homology"/>
<evidence type="ECO:0000256" key="1">
    <source>
        <dbReference type="ARBA" id="ARBA00005234"/>
    </source>
</evidence>
<dbReference type="Pfam" id="PF02902">
    <property type="entry name" value="Peptidase_C48"/>
    <property type="match status" value="1"/>
</dbReference>
<dbReference type="AlphaFoldDB" id="A0AAE1IY44"/>
<evidence type="ECO:0000256" key="5">
    <source>
        <dbReference type="ARBA" id="ARBA00022801"/>
    </source>
</evidence>
<dbReference type="InterPro" id="IPR038765">
    <property type="entry name" value="Papain-like_cys_pep_sf"/>
</dbReference>
<dbReference type="SMART" id="SM00249">
    <property type="entry name" value="PHD"/>
    <property type="match status" value="1"/>
</dbReference>
<evidence type="ECO:0000256" key="6">
    <source>
        <dbReference type="ARBA" id="ARBA00022833"/>
    </source>
</evidence>
<keyword evidence="10" id="KW-1185">Reference proteome</keyword>
<dbReference type="Gene3D" id="3.40.395.10">
    <property type="entry name" value="Adenoviral Proteinase, Chain A"/>
    <property type="match status" value="1"/>
</dbReference>
<dbReference type="InterPro" id="IPR003653">
    <property type="entry name" value="Peptidase_C48_C"/>
</dbReference>
<reference evidence="9" key="2">
    <citation type="journal article" date="2023" name="BMC Genomics">
        <title>Pest status, molecular evolution, and epigenetic factors derived from the genome assembly of Frankliniella fusca, a thysanopteran phytovirus vector.</title>
        <authorList>
            <person name="Catto M.A."/>
            <person name="Labadie P.E."/>
            <person name="Jacobson A.L."/>
            <person name="Kennedy G.G."/>
            <person name="Srinivasan R."/>
            <person name="Hunt B.G."/>
        </authorList>
    </citation>
    <scope>NUCLEOTIDE SEQUENCE</scope>
    <source>
        <strain evidence="9">PL_HMW_Pooled</strain>
    </source>
</reference>
<dbReference type="GO" id="GO:0006508">
    <property type="term" value="P:proteolysis"/>
    <property type="evidence" value="ECO:0007669"/>
    <property type="project" value="UniProtKB-KW"/>
</dbReference>
<dbReference type="GO" id="GO:0008270">
    <property type="term" value="F:zinc ion binding"/>
    <property type="evidence" value="ECO:0007669"/>
    <property type="project" value="UniProtKB-KW"/>
</dbReference>
<protein>
    <submittedName>
        <fullName evidence="9">Chromatin remodeling protein SHL</fullName>
    </submittedName>
</protein>
<evidence type="ECO:0000259" key="8">
    <source>
        <dbReference type="PROSITE" id="PS50016"/>
    </source>
</evidence>
<accession>A0AAE1IY44</accession>
<dbReference type="InterPro" id="IPR019786">
    <property type="entry name" value="Zinc_finger_PHD-type_CS"/>
</dbReference>
<dbReference type="InterPro" id="IPR001965">
    <property type="entry name" value="Znf_PHD"/>
</dbReference>
<dbReference type="InterPro" id="IPR011011">
    <property type="entry name" value="Znf_FYVE_PHD"/>
</dbReference>
<keyword evidence="2" id="KW-0645">Protease</keyword>